<name>A0A4S8L4H5_DENBC</name>
<dbReference type="EMBL" id="ML179677">
    <property type="protein sequence ID" value="THU83223.1"/>
    <property type="molecule type" value="Genomic_DNA"/>
</dbReference>
<accession>A0A4S8L4H5</accession>
<organism evidence="1 2">
    <name type="scientific">Dendrothele bispora (strain CBS 962.96)</name>
    <dbReference type="NCBI Taxonomy" id="1314807"/>
    <lineage>
        <taxon>Eukaryota</taxon>
        <taxon>Fungi</taxon>
        <taxon>Dikarya</taxon>
        <taxon>Basidiomycota</taxon>
        <taxon>Agaricomycotina</taxon>
        <taxon>Agaricomycetes</taxon>
        <taxon>Agaricomycetidae</taxon>
        <taxon>Agaricales</taxon>
        <taxon>Agaricales incertae sedis</taxon>
        <taxon>Dendrothele</taxon>
    </lineage>
</organism>
<sequence>MAVSSLIEAGFIDGPELQELSAKEQRVWRRLDIQNAQGSDSDTETIHTAGKNMDSGANLCLKDIKLEKDDIQDVRADLEKPFCHLKNGISVVVQCFCGGNNRIDGLFHSNFTTGKVYKSCEPPEWESYQGEYEKNQRLQKESGVQNNKKELDMGIQTYKLGRGFYYWEAIKDE</sequence>
<reference evidence="1 2" key="1">
    <citation type="journal article" date="2019" name="Nat. Ecol. Evol.">
        <title>Megaphylogeny resolves global patterns of mushroom evolution.</title>
        <authorList>
            <person name="Varga T."/>
            <person name="Krizsan K."/>
            <person name="Foldi C."/>
            <person name="Dima B."/>
            <person name="Sanchez-Garcia M."/>
            <person name="Sanchez-Ramirez S."/>
            <person name="Szollosi G.J."/>
            <person name="Szarkandi J.G."/>
            <person name="Papp V."/>
            <person name="Albert L."/>
            <person name="Andreopoulos W."/>
            <person name="Angelini C."/>
            <person name="Antonin V."/>
            <person name="Barry K.W."/>
            <person name="Bougher N.L."/>
            <person name="Buchanan P."/>
            <person name="Buyck B."/>
            <person name="Bense V."/>
            <person name="Catcheside P."/>
            <person name="Chovatia M."/>
            <person name="Cooper J."/>
            <person name="Damon W."/>
            <person name="Desjardin D."/>
            <person name="Finy P."/>
            <person name="Geml J."/>
            <person name="Haridas S."/>
            <person name="Hughes K."/>
            <person name="Justo A."/>
            <person name="Karasinski D."/>
            <person name="Kautmanova I."/>
            <person name="Kiss B."/>
            <person name="Kocsube S."/>
            <person name="Kotiranta H."/>
            <person name="LaButti K.M."/>
            <person name="Lechner B.E."/>
            <person name="Liimatainen K."/>
            <person name="Lipzen A."/>
            <person name="Lukacs Z."/>
            <person name="Mihaltcheva S."/>
            <person name="Morgado L.N."/>
            <person name="Niskanen T."/>
            <person name="Noordeloos M.E."/>
            <person name="Ohm R.A."/>
            <person name="Ortiz-Santana B."/>
            <person name="Ovrebo C."/>
            <person name="Racz N."/>
            <person name="Riley R."/>
            <person name="Savchenko A."/>
            <person name="Shiryaev A."/>
            <person name="Soop K."/>
            <person name="Spirin V."/>
            <person name="Szebenyi C."/>
            <person name="Tomsovsky M."/>
            <person name="Tulloss R.E."/>
            <person name="Uehling J."/>
            <person name="Grigoriev I.V."/>
            <person name="Vagvolgyi C."/>
            <person name="Papp T."/>
            <person name="Martin F.M."/>
            <person name="Miettinen O."/>
            <person name="Hibbett D.S."/>
            <person name="Nagy L.G."/>
        </authorList>
    </citation>
    <scope>NUCLEOTIDE SEQUENCE [LARGE SCALE GENOMIC DNA]</scope>
    <source>
        <strain evidence="1 2">CBS 962.96</strain>
    </source>
</reference>
<dbReference type="AlphaFoldDB" id="A0A4S8L4H5"/>
<evidence type="ECO:0000313" key="1">
    <source>
        <dbReference type="EMBL" id="THU83223.1"/>
    </source>
</evidence>
<proteinExistence type="predicted"/>
<gene>
    <name evidence="1" type="ORF">K435DRAFT_807683</name>
</gene>
<dbReference type="Proteomes" id="UP000297245">
    <property type="component" value="Unassembled WGS sequence"/>
</dbReference>
<protein>
    <submittedName>
        <fullName evidence="1">Uncharacterized protein</fullName>
    </submittedName>
</protein>
<evidence type="ECO:0000313" key="2">
    <source>
        <dbReference type="Proteomes" id="UP000297245"/>
    </source>
</evidence>
<keyword evidence="2" id="KW-1185">Reference proteome</keyword>